<gene>
    <name evidence="2" type="primary">ga16318</name>
    <name evidence="2" type="ORF">PR202_ga16318</name>
</gene>
<feature type="compositionally biased region" description="Pro residues" evidence="1">
    <location>
        <begin position="14"/>
        <end position="29"/>
    </location>
</feature>
<protein>
    <submittedName>
        <fullName evidence="2">Uncharacterized protein</fullName>
    </submittedName>
</protein>
<feature type="region of interest" description="Disordered" evidence="1">
    <location>
        <begin position="1"/>
        <end position="29"/>
    </location>
</feature>
<accession>A0AAV5CMF2</accession>
<dbReference type="Proteomes" id="UP001054889">
    <property type="component" value="Unassembled WGS sequence"/>
</dbReference>
<sequence length="88" mass="8812">MGSSALPGSSELPVAPPAAPLPNPHPLAPPLLHPIALPASFQRRPPACPLRRHRLRAPSDAAGLSCATAPPAPALSYAISSAVSCAPS</sequence>
<name>A0AAV5CMF2_ELECO</name>
<comment type="caution">
    <text evidence="2">The sequence shown here is derived from an EMBL/GenBank/DDBJ whole genome shotgun (WGS) entry which is preliminary data.</text>
</comment>
<reference evidence="2" key="1">
    <citation type="journal article" date="2018" name="DNA Res.">
        <title>Multiple hybrid de novo genome assembly of finger millet, an orphan allotetraploid crop.</title>
        <authorList>
            <person name="Hatakeyama M."/>
            <person name="Aluri S."/>
            <person name="Balachadran M.T."/>
            <person name="Sivarajan S.R."/>
            <person name="Patrignani A."/>
            <person name="Gruter S."/>
            <person name="Poveda L."/>
            <person name="Shimizu-Inatsugi R."/>
            <person name="Baeten J."/>
            <person name="Francoijs K.J."/>
            <person name="Nataraja K.N."/>
            <person name="Reddy Y.A.N."/>
            <person name="Phadnis S."/>
            <person name="Ravikumar R.L."/>
            <person name="Schlapbach R."/>
            <person name="Sreeman S.M."/>
            <person name="Shimizu K.K."/>
        </authorList>
    </citation>
    <scope>NUCLEOTIDE SEQUENCE</scope>
</reference>
<organism evidence="2 3">
    <name type="scientific">Eleusine coracana subsp. coracana</name>
    <dbReference type="NCBI Taxonomy" id="191504"/>
    <lineage>
        <taxon>Eukaryota</taxon>
        <taxon>Viridiplantae</taxon>
        <taxon>Streptophyta</taxon>
        <taxon>Embryophyta</taxon>
        <taxon>Tracheophyta</taxon>
        <taxon>Spermatophyta</taxon>
        <taxon>Magnoliopsida</taxon>
        <taxon>Liliopsida</taxon>
        <taxon>Poales</taxon>
        <taxon>Poaceae</taxon>
        <taxon>PACMAD clade</taxon>
        <taxon>Chloridoideae</taxon>
        <taxon>Cynodonteae</taxon>
        <taxon>Eleusininae</taxon>
        <taxon>Eleusine</taxon>
    </lineage>
</organism>
<keyword evidence="3" id="KW-1185">Reference proteome</keyword>
<evidence type="ECO:0000313" key="2">
    <source>
        <dbReference type="EMBL" id="GJM99235.1"/>
    </source>
</evidence>
<dbReference type="EMBL" id="BQKI01000007">
    <property type="protein sequence ID" value="GJM99235.1"/>
    <property type="molecule type" value="Genomic_DNA"/>
</dbReference>
<evidence type="ECO:0000313" key="3">
    <source>
        <dbReference type="Proteomes" id="UP001054889"/>
    </source>
</evidence>
<dbReference type="AlphaFoldDB" id="A0AAV5CMF2"/>
<proteinExistence type="predicted"/>
<reference evidence="2" key="2">
    <citation type="submission" date="2021-12" db="EMBL/GenBank/DDBJ databases">
        <title>Resequencing data analysis of finger millet.</title>
        <authorList>
            <person name="Hatakeyama M."/>
            <person name="Aluri S."/>
            <person name="Balachadran M.T."/>
            <person name="Sivarajan S.R."/>
            <person name="Poveda L."/>
            <person name="Shimizu-Inatsugi R."/>
            <person name="Schlapbach R."/>
            <person name="Sreeman S.M."/>
            <person name="Shimizu K.K."/>
        </authorList>
    </citation>
    <scope>NUCLEOTIDE SEQUENCE</scope>
</reference>
<evidence type="ECO:0000256" key="1">
    <source>
        <dbReference type="SAM" id="MobiDB-lite"/>
    </source>
</evidence>